<dbReference type="AlphaFoldDB" id="A0A7S0Y2P6"/>
<accession>A0A7S0Y2P6</accession>
<evidence type="ECO:0000313" key="2">
    <source>
        <dbReference type="EMBL" id="CAD8748379.1"/>
    </source>
</evidence>
<gene>
    <name evidence="2" type="ORF">HAND1043_LOCUS14876</name>
</gene>
<dbReference type="EMBL" id="HBFK01024121">
    <property type="protein sequence ID" value="CAD8748379.1"/>
    <property type="molecule type" value="Transcribed_RNA"/>
</dbReference>
<feature type="region of interest" description="Disordered" evidence="1">
    <location>
        <begin position="105"/>
        <end position="193"/>
    </location>
</feature>
<name>A0A7S0Y2P6_HEMAN</name>
<organism evidence="2">
    <name type="scientific">Hemiselmis andersenii</name>
    <name type="common">Cryptophyte alga</name>
    <dbReference type="NCBI Taxonomy" id="464988"/>
    <lineage>
        <taxon>Eukaryota</taxon>
        <taxon>Cryptophyceae</taxon>
        <taxon>Cryptomonadales</taxon>
        <taxon>Hemiselmidaceae</taxon>
        <taxon>Hemiselmis</taxon>
    </lineage>
</organism>
<proteinExistence type="predicted"/>
<evidence type="ECO:0000256" key="1">
    <source>
        <dbReference type="SAM" id="MobiDB-lite"/>
    </source>
</evidence>
<protein>
    <submittedName>
        <fullName evidence="2">Uncharacterized protein</fullName>
    </submittedName>
</protein>
<sequence length="239" mass="25129">MAGHQWEQFLRSALNPAVARETEQAAGPSNSTAVPVSGGLPAHVFGGAPAMPFLLTAPTAVSFLAGGYPAHAAAAVQPYFPQVPMGYNLASAAVGQPLYTAGYLDAATRPRGRPRGSKDKKKRARRNSKKKAEGEQPEDGSNSDPSPDAKEGSSQQGDAEASEEQPPRRQRGRPMGSKDTIRRLRKSDRDRLMEAFAPPEGSYWVPMFSAGGVAGGSYASTLGISQQNQESASGGMAET</sequence>
<reference evidence="2" key="1">
    <citation type="submission" date="2021-01" db="EMBL/GenBank/DDBJ databases">
        <authorList>
            <person name="Corre E."/>
            <person name="Pelletier E."/>
            <person name="Niang G."/>
            <person name="Scheremetjew M."/>
            <person name="Finn R."/>
            <person name="Kale V."/>
            <person name="Holt S."/>
            <person name="Cochrane G."/>
            <person name="Meng A."/>
            <person name="Brown T."/>
            <person name="Cohen L."/>
        </authorList>
    </citation>
    <scope>NUCLEOTIDE SEQUENCE</scope>
    <source>
        <strain evidence="2">CCMP441</strain>
    </source>
</reference>
<feature type="compositionally biased region" description="Basic residues" evidence="1">
    <location>
        <begin position="110"/>
        <end position="129"/>
    </location>
</feature>
<feature type="compositionally biased region" description="Basic and acidic residues" evidence="1">
    <location>
        <begin position="179"/>
        <end position="193"/>
    </location>
</feature>